<dbReference type="OrthoDB" id="2971140at2"/>
<reference evidence="2 3" key="1">
    <citation type="submission" date="2016-10" db="EMBL/GenBank/DDBJ databases">
        <title>Draft genome sequences of four alkaliphilic bacteria belonging to the Anaerobacillus genus.</title>
        <authorList>
            <person name="Bassil N.M."/>
            <person name="Lloyd J.R."/>
        </authorList>
    </citation>
    <scope>NUCLEOTIDE SEQUENCE [LARGE SCALE GENOMIC DNA]</scope>
    <source>
        <strain evidence="2 3">DSM 18345</strain>
    </source>
</reference>
<dbReference type="EMBL" id="MLQR01000050">
    <property type="protein sequence ID" value="OIJ10568.1"/>
    <property type="molecule type" value="Genomic_DNA"/>
</dbReference>
<evidence type="ECO:0000313" key="3">
    <source>
        <dbReference type="Proteomes" id="UP000179524"/>
    </source>
</evidence>
<comment type="caution">
    <text evidence="2">The sequence shown here is derived from an EMBL/GenBank/DDBJ whole genome shotgun (WGS) entry which is preliminary data.</text>
</comment>
<dbReference type="Pfam" id="PF05137">
    <property type="entry name" value="PilN"/>
    <property type="match status" value="1"/>
</dbReference>
<keyword evidence="1" id="KW-1133">Transmembrane helix</keyword>
<evidence type="ECO:0008006" key="4">
    <source>
        <dbReference type="Google" id="ProtNLM"/>
    </source>
</evidence>
<keyword evidence="1" id="KW-0812">Transmembrane</keyword>
<dbReference type="InterPro" id="IPR052534">
    <property type="entry name" value="Extracell_DNA_Util/SecSys_Comp"/>
</dbReference>
<organism evidence="2 3">
    <name type="scientific">Anaerobacillus alkalilacustris</name>
    <dbReference type="NCBI Taxonomy" id="393763"/>
    <lineage>
        <taxon>Bacteria</taxon>
        <taxon>Bacillati</taxon>
        <taxon>Bacillota</taxon>
        <taxon>Bacilli</taxon>
        <taxon>Bacillales</taxon>
        <taxon>Bacillaceae</taxon>
        <taxon>Anaerobacillus</taxon>
    </lineage>
</organism>
<dbReference type="Proteomes" id="UP000179524">
    <property type="component" value="Unassembled WGS sequence"/>
</dbReference>
<keyword evidence="3" id="KW-1185">Reference proteome</keyword>
<feature type="transmembrane region" description="Helical" evidence="1">
    <location>
        <begin position="16"/>
        <end position="38"/>
    </location>
</feature>
<dbReference type="AlphaFoldDB" id="A0A1S2LDJ9"/>
<proteinExistence type="predicted"/>
<protein>
    <recommendedName>
        <fullName evidence="4">Fimbrial assembly protein</fullName>
    </recommendedName>
</protein>
<evidence type="ECO:0000256" key="1">
    <source>
        <dbReference type="SAM" id="Phobius"/>
    </source>
</evidence>
<accession>A0A1S2LDJ9</accession>
<dbReference type="PANTHER" id="PTHR40278:SF1">
    <property type="entry name" value="DNA UTILIZATION PROTEIN HOFN"/>
    <property type="match status" value="1"/>
</dbReference>
<keyword evidence="1" id="KW-0472">Membrane</keyword>
<dbReference type="PANTHER" id="PTHR40278">
    <property type="entry name" value="DNA UTILIZATION PROTEIN HOFN"/>
    <property type="match status" value="1"/>
</dbReference>
<sequence>MLVEINLLTEKDKKDITNWLIVTVIFVLLLVSFLFIYVHSNKYEAEIDALTDEHSFVMEQISLKQQLIDDKPASYYEQLKTAIYSLEEIVIPTSMLLNELVRLLPEHGYFSQFYFQKPDEVTIIAYFDQMSSIAAYSYELNKSPYMFSVHLTSIETAMMVGNETIVDDILPRYVASFTIKVNRSAFHVTEDS</sequence>
<dbReference type="RefSeq" id="WP_071311141.1">
    <property type="nucleotide sequence ID" value="NZ_MLQR01000050.1"/>
</dbReference>
<gene>
    <name evidence="2" type="ORF">BKP37_18735</name>
</gene>
<dbReference type="InterPro" id="IPR007813">
    <property type="entry name" value="PilN"/>
</dbReference>
<evidence type="ECO:0000313" key="2">
    <source>
        <dbReference type="EMBL" id="OIJ10568.1"/>
    </source>
</evidence>
<name>A0A1S2LDJ9_9BACI</name>